<dbReference type="GO" id="GO:0051082">
    <property type="term" value="F:unfolded protein binding"/>
    <property type="evidence" value="ECO:0000318"/>
    <property type="project" value="GO_Central"/>
</dbReference>
<dbReference type="GO" id="GO:0005737">
    <property type="term" value="C:cytoplasm"/>
    <property type="evidence" value="ECO:0000318"/>
    <property type="project" value="GO_Central"/>
</dbReference>
<keyword evidence="5" id="KW-1185">Reference proteome</keyword>
<dbReference type="PaxDb" id="35128-Thaps6165"/>
<feature type="compositionally biased region" description="Acidic residues" evidence="2">
    <location>
        <begin position="487"/>
        <end position="510"/>
    </location>
</feature>
<dbReference type="PANTHER" id="PTHR12967">
    <property type="entry name" value="PROTEIN SHQ1 HOMOLOG"/>
    <property type="match status" value="1"/>
</dbReference>
<dbReference type="GO" id="GO:0000493">
    <property type="term" value="P:box H/ACA snoRNP assembly"/>
    <property type="evidence" value="ECO:0000318"/>
    <property type="project" value="GO_Central"/>
</dbReference>
<dbReference type="Proteomes" id="UP000001449">
    <property type="component" value="Chromosome 6"/>
</dbReference>
<dbReference type="RefSeq" id="XP_002291062.1">
    <property type="nucleotide sequence ID" value="XM_002291026.1"/>
</dbReference>
<dbReference type="InterPro" id="IPR007009">
    <property type="entry name" value="Shq1_C"/>
</dbReference>
<dbReference type="InterPro" id="IPR008978">
    <property type="entry name" value="HSP20-like_chaperone"/>
</dbReference>
<dbReference type="InParanoid" id="B8C5R5"/>
<reference evidence="4 5" key="2">
    <citation type="journal article" date="2008" name="Nature">
        <title>The Phaeodactylum genome reveals the evolutionary history of diatom genomes.</title>
        <authorList>
            <person name="Bowler C."/>
            <person name="Allen A.E."/>
            <person name="Badger J.H."/>
            <person name="Grimwood J."/>
            <person name="Jabbari K."/>
            <person name="Kuo A."/>
            <person name="Maheswari U."/>
            <person name="Martens C."/>
            <person name="Maumus F."/>
            <person name="Otillar R.P."/>
            <person name="Rayko E."/>
            <person name="Salamov A."/>
            <person name="Vandepoele K."/>
            <person name="Beszteri B."/>
            <person name="Gruber A."/>
            <person name="Heijde M."/>
            <person name="Katinka M."/>
            <person name="Mock T."/>
            <person name="Valentin K."/>
            <person name="Verret F."/>
            <person name="Berges J.A."/>
            <person name="Brownlee C."/>
            <person name="Cadoret J.P."/>
            <person name="Chiovitti A."/>
            <person name="Choi C.J."/>
            <person name="Coesel S."/>
            <person name="De Martino A."/>
            <person name="Detter J.C."/>
            <person name="Durkin C."/>
            <person name="Falciatore A."/>
            <person name="Fournet J."/>
            <person name="Haruta M."/>
            <person name="Huysman M.J."/>
            <person name="Jenkins B.D."/>
            <person name="Jiroutova K."/>
            <person name="Jorgensen R.E."/>
            <person name="Joubert Y."/>
            <person name="Kaplan A."/>
            <person name="Kroger N."/>
            <person name="Kroth P.G."/>
            <person name="La Roche J."/>
            <person name="Lindquist E."/>
            <person name="Lommer M."/>
            <person name="Martin-Jezequel V."/>
            <person name="Lopez P.J."/>
            <person name="Lucas S."/>
            <person name="Mangogna M."/>
            <person name="McGinnis K."/>
            <person name="Medlin L.K."/>
            <person name="Montsant A."/>
            <person name="Oudot-Le Secq M.P."/>
            <person name="Napoli C."/>
            <person name="Obornik M."/>
            <person name="Parker M.S."/>
            <person name="Petit J.L."/>
            <person name="Porcel B.M."/>
            <person name="Poulsen N."/>
            <person name="Robison M."/>
            <person name="Rychlewski L."/>
            <person name="Rynearson T.A."/>
            <person name="Schmutz J."/>
            <person name="Shapiro H."/>
            <person name="Siaut M."/>
            <person name="Stanley M."/>
            <person name="Sussman M.R."/>
            <person name="Taylor A.R."/>
            <person name="Vardi A."/>
            <person name="von Dassow P."/>
            <person name="Vyverman W."/>
            <person name="Willis A."/>
            <person name="Wyrwicz L.S."/>
            <person name="Rokhsar D.S."/>
            <person name="Weissenbach J."/>
            <person name="Armbrust E.V."/>
            <person name="Green B.R."/>
            <person name="Van de Peer Y."/>
            <person name="Grigoriev I.V."/>
        </authorList>
    </citation>
    <scope>NUCLEOTIDE SEQUENCE [LARGE SCALE GENOMIC DNA]</scope>
    <source>
        <strain evidence="4 5">CCMP1335</strain>
    </source>
</reference>
<dbReference type="eggNOG" id="KOG3247">
    <property type="taxonomic scope" value="Eukaryota"/>
</dbReference>
<proteinExistence type="inferred from homology"/>
<dbReference type="EMBL" id="CM000643">
    <property type="protein sequence ID" value="EED91169.1"/>
    <property type="molecule type" value="Genomic_DNA"/>
</dbReference>
<dbReference type="Gene3D" id="2.60.40.790">
    <property type="match status" value="1"/>
</dbReference>
<evidence type="ECO:0000256" key="1">
    <source>
        <dbReference type="ARBA" id="ARBA00005607"/>
    </source>
</evidence>
<feature type="domain" description="CS" evidence="3">
    <location>
        <begin position="2"/>
        <end position="120"/>
    </location>
</feature>
<dbReference type="KEGG" id="tps:THAPSDRAFT_6165"/>
<organism evidence="4 5">
    <name type="scientific">Thalassiosira pseudonana</name>
    <name type="common">Marine diatom</name>
    <name type="synonym">Cyclotella nana</name>
    <dbReference type="NCBI Taxonomy" id="35128"/>
    <lineage>
        <taxon>Eukaryota</taxon>
        <taxon>Sar</taxon>
        <taxon>Stramenopiles</taxon>
        <taxon>Ochrophyta</taxon>
        <taxon>Bacillariophyta</taxon>
        <taxon>Coscinodiscophyceae</taxon>
        <taxon>Thalassiosirophycidae</taxon>
        <taxon>Thalassiosirales</taxon>
        <taxon>Thalassiosiraceae</taxon>
        <taxon>Thalassiosira</taxon>
    </lineage>
</organism>
<accession>B8C5R5</accession>
<gene>
    <name evidence="4" type="ORF">THAPSDRAFT_6165</name>
</gene>
<evidence type="ECO:0000313" key="5">
    <source>
        <dbReference type="Proteomes" id="UP000001449"/>
    </source>
</evidence>
<dbReference type="Pfam" id="PF21413">
    <property type="entry name" value="SHQ1-like_CS"/>
    <property type="match status" value="1"/>
</dbReference>
<reference evidence="4 5" key="1">
    <citation type="journal article" date="2004" name="Science">
        <title>The genome of the diatom Thalassiosira pseudonana: ecology, evolution, and metabolism.</title>
        <authorList>
            <person name="Armbrust E.V."/>
            <person name="Berges J.A."/>
            <person name="Bowler C."/>
            <person name="Green B.R."/>
            <person name="Martinez D."/>
            <person name="Putnam N.H."/>
            <person name="Zhou S."/>
            <person name="Allen A.E."/>
            <person name="Apt K.E."/>
            <person name="Bechner M."/>
            <person name="Brzezinski M.A."/>
            <person name="Chaal B.K."/>
            <person name="Chiovitti A."/>
            <person name="Davis A.K."/>
            <person name="Demarest M.S."/>
            <person name="Detter J.C."/>
            <person name="Glavina T."/>
            <person name="Goodstein D."/>
            <person name="Hadi M.Z."/>
            <person name="Hellsten U."/>
            <person name="Hildebrand M."/>
            <person name="Jenkins B.D."/>
            <person name="Jurka J."/>
            <person name="Kapitonov V.V."/>
            <person name="Kroger N."/>
            <person name="Lau W.W."/>
            <person name="Lane T.W."/>
            <person name="Larimer F.W."/>
            <person name="Lippmeier J.C."/>
            <person name="Lucas S."/>
            <person name="Medina M."/>
            <person name="Montsant A."/>
            <person name="Obornik M."/>
            <person name="Parker M.S."/>
            <person name="Palenik B."/>
            <person name="Pazour G.J."/>
            <person name="Richardson P.M."/>
            <person name="Rynearson T.A."/>
            <person name="Saito M.A."/>
            <person name="Schwartz D.C."/>
            <person name="Thamatrakoln K."/>
            <person name="Valentin K."/>
            <person name="Vardi A."/>
            <person name="Wilkerson F.P."/>
            <person name="Rokhsar D.S."/>
        </authorList>
    </citation>
    <scope>NUCLEOTIDE SEQUENCE [LARGE SCALE GENOMIC DNA]</scope>
    <source>
        <strain evidence="4 5">CCMP1335</strain>
    </source>
</reference>
<dbReference type="PROSITE" id="PS51203">
    <property type="entry name" value="CS"/>
    <property type="match status" value="1"/>
</dbReference>
<dbReference type="GeneID" id="7445931"/>
<dbReference type="HOGENOM" id="CLU_449425_0_0_1"/>
<dbReference type="STRING" id="35128.B8C5R5"/>
<dbReference type="AlphaFoldDB" id="B8C5R5"/>
<dbReference type="PANTHER" id="PTHR12967:SF0">
    <property type="entry name" value="PROTEIN SHQ1 HOMOLOG"/>
    <property type="match status" value="1"/>
</dbReference>
<dbReference type="InterPro" id="IPR039742">
    <property type="entry name" value="Shq1"/>
</dbReference>
<dbReference type="InterPro" id="IPR048696">
    <property type="entry name" value="SHQ1-like_CS"/>
</dbReference>
<evidence type="ECO:0000256" key="2">
    <source>
        <dbReference type="SAM" id="MobiDB-lite"/>
    </source>
</evidence>
<sequence>MPIIPRYTLSQTLTHVHIEVCIPHVRVSTSTLELVIDDKELHLYAPPAYLLKLILPQRVVDEDLVEESLANAVTGGGGDGEASVSKRLVEETVSNGLQPSQLDVFIILRKEQDGHWEDLDLLGRLQHRAPHRGQVDDVVPGASGKSKPLVNVIEEQLEKSGAVDRIDDTDVMDDLVSVQKTRPSYGLFQHYSSVFRDYAREGLAHEMLECPNPDEMYENEDMSEALETNRREMRLEVENDKFDPDRYLADLNISEEGDMIFDSAMKMVPHWIAASTMQSSVDTTNTFFSSEESHFLATLPTQINNIPTLTSEQQRSAYLSLLDVLIAYAYDHRTTDGDATVESSWTVMILSPSLSWLESYNPPYDTVAEVVRWCIRRTLIYPYLRSYTLARTLVKDVCQILLRGRRTVIRCLLQLHRILEKSEAHYLFNKLYIDPLIGWMQQCEEKEVQDFGREVHEMLSDGDGDGSLGKECLNLGLVELEESFLAYDDDSSSSEEDDESVDYESDDESGGDTLSTTDVESTEAKRTVFLQVQSLGIAAATTSTAGGDTPHRSSALLDYNIGLQPSTLEVSKDVLSNDVDEMKDEGKLVELMQSLDFEQSKKRMVEET</sequence>
<name>B8C5R5_THAPS</name>
<feature type="region of interest" description="Disordered" evidence="2">
    <location>
        <begin position="487"/>
        <end position="520"/>
    </location>
</feature>
<dbReference type="GO" id="GO:0005654">
    <property type="term" value="C:nucleoplasm"/>
    <property type="evidence" value="ECO:0000318"/>
    <property type="project" value="GO_Central"/>
</dbReference>
<dbReference type="Pfam" id="PF04925">
    <property type="entry name" value="SHQ1"/>
    <property type="match status" value="1"/>
</dbReference>
<evidence type="ECO:0000259" key="3">
    <source>
        <dbReference type="PROSITE" id="PS51203"/>
    </source>
</evidence>
<evidence type="ECO:0000313" key="4">
    <source>
        <dbReference type="EMBL" id="EED91169.1"/>
    </source>
</evidence>
<comment type="similarity">
    <text evidence="1">Belongs to the SHQ1 family.</text>
</comment>
<dbReference type="InterPro" id="IPR007052">
    <property type="entry name" value="CS_dom"/>
</dbReference>
<protein>
    <recommendedName>
        <fullName evidence="3">CS domain-containing protein</fullName>
    </recommendedName>
</protein>